<proteinExistence type="predicted"/>
<feature type="binding site" evidence="1">
    <location>
        <position position="162"/>
    </location>
    <ligand>
        <name>Mn(2+)</name>
        <dbReference type="ChEBI" id="CHEBI:29035"/>
        <label>2</label>
    </ligand>
</feature>
<dbReference type="Gene3D" id="3.30.70.360">
    <property type="match status" value="1"/>
</dbReference>
<dbReference type="Pfam" id="PF01546">
    <property type="entry name" value="Peptidase_M20"/>
    <property type="match status" value="1"/>
</dbReference>
<dbReference type="GO" id="GO:0016787">
    <property type="term" value="F:hydrolase activity"/>
    <property type="evidence" value="ECO:0007669"/>
    <property type="project" value="InterPro"/>
</dbReference>
<dbReference type="PIRSF" id="PIRSF005962">
    <property type="entry name" value="Pept_M20D_amidohydro"/>
    <property type="match status" value="1"/>
</dbReference>
<dbReference type="EMBL" id="JAPWIS010000032">
    <property type="protein sequence ID" value="MCZ4589451.1"/>
    <property type="molecule type" value="Genomic_DNA"/>
</dbReference>
<evidence type="ECO:0000313" key="4">
    <source>
        <dbReference type="EMBL" id="WLF49895.1"/>
    </source>
</evidence>
<reference evidence="4" key="3">
    <citation type="submission" date="2023-07" db="EMBL/GenBank/DDBJ databases">
        <title>Genomic analysis of Rhodococcus opacus VOC-14 with glycol ethers degradation activity.</title>
        <authorList>
            <person name="Narkevich D.A."/>
            <person name="Hlushen A.M."/>
            <person name="Akhremchuk A.E."/>
            <person name="Sikolenko M.A."/>
            <person name="Valentovich L.N."/>
        </authorList>
    </citation>
    <scope>NUCLEOTIDE SEQUENCE</scope>
    <source>
        <strain evidence="4">VOC-14</strain>
    </source>
</reference>
<evidence type="ECO:0000313" key="5">
    <source>
        <dbReference type="Proteomes" id="UP000186108"/>
    </source>
</evidence>
<dbReference type="PATRIC" id="fig|37919.13.peg.2619"/>
<feature type="binding site" evidence="1">
    <location>
        <position position="359"/>
    </location>
    <ligand>
        <name>Mn(2+)</name>
        <dbReference type="ChEBI" id="CHEBI:29035"/>
        <label>2</label>
    </ligand>
</feature>
<protein>
    <submittedName>
        <fullName evidence="2">Carboxylate-amine ligase</fullName>
    </submittedName>
    <submittedName>
        <fullName evidence="3">M20 family metallopeptidase</fullName>
    </submittedName>
</protein>
<dbReference type="PANTHER" id="PTHR11014:SF63">
    <property type="entry name" value="METALLOPEPTIDASE, PUTATIVE (AFU_ORTHOLOGUE AFUA_6G09600)-RELATED"/>
    <property type="match status" value="1"/>
</dbReference>
<dbReference type="InterPro" id="IPR002933">
    <property type="entry name" value="Peptidase_M20"/>
</dbReference>
<dbReference type="GO" id="GO:0046872">
    <property type="term" value="F:metal ion binding"/>
    <property type="evidence" value="ECO:0007669"/>
    <property type="project" value="UniProtKB-KW"/>
</dbReference>
<dbReference type="Proteomes" id="UP001066327">
    <property type="component" value="Unassembled WGS sequence"/>
</dbReference>
<reference evidence="3" key="2">
    <citation type="submission" date="2022-12" db="EMBL/GenBank/DDBJ databases">
        <authorList>
            <person name="Krivoruchko A.V."/>
            <person name="Elkin A."/>
        </authorList>
    </citation>
    <scope>NUCLEOTIDE SEQUENCE</scope>
    <source>
        <strain evidence="3">IEGM 249</strain>
    </source>
</reference>
<dbReference type="Proteomes" id="UP000186108">
    <property type="component" value="Chromosome"/>
</dbReference>
<dbReference type="SUPFAM" id="SSF55031">
    <property type="entry name" value="Bacterial exopeptidase dimerisation domain"/>
    <property type="match status" value="1"/>
</dbReference>
<dbReference type="InterPro" id="IPR036264">
    <property type="entry name" value="Bact_exopeptidase_dim_dom"/>
</dbReference>
<feature type="binding site" evidence="1">
    <location>
        <position position="102"/>
    </location>
    <ligand>
        <name>Mn(2+)</name>
        <dbReference type="ChEBI" id="CHEBI:29035"/>
        <label>2</label>
    </ligand>
</feature>
<reference evidence="2 5" key="1">
    <citation type="submission" date="2014-07" db="EMBL/GenBank/DDBJ databases">
        <authorList>
            <person name="Zhang J.E."/>
            <person name="Yang H."/>
            <person name="Guo J."/>
            <person name="Deng Z."/>
            <person name="Luo H."/>
            <person name="Luo M."/>
            <person name="Zhao B."/>
        </authorList>
    </citation>
    <scope>NUCLEOTIDE SEQUENCE [LARGE SCALE GENOMIC DNA]</scope>
    <source>
        <strain evidence="2 5">1CP</strain>
    </source>
</reference>
<dbReference type="CDD" id="cd08014">
    <property type="entry name" value="M20_Acy1-like"/>
    <property type="match status" value="1"/>
</dbReference>
<dbReference type="EMBL" id="CP130953">
    <property type="protein sequence ID" value="WLF49895.1"/>
    <property type="molecule type" value="Genomic_DNA"/>
</dbReference>
<keyword evidence="1" id="KW-0479">Metal-binding</keyword>
<organism evidence="2 5">
    <name type="scientific">Rhodococcus opacus</name>
    <name type="common">Nocardia opaca</name>
    <dbReference type="NCBI Taxonomy" id="37919"/>
    <lineage>
        <taxon>Bacteria</taxon>
        <taxon>Bacillati</taxon>
        <taxon>Actinomycetota</taxon>
        <taxon>Actinomycetes</taxon>
        <taxon>Mycobacteriales</taxon>
        <taxon>Nocardiaceae</taxon>
        <taxon>Rhodococcus</taxon>
    </lineage>
</organism>
<evidence type="ECO:0000313" key="2">
    <source>
        <dbReference type="EMBL" id="ANS27256.1"/>
    </source>
</evidence>
<dbReference type="Proteomes" id="UP001231166">
    <property type="component" value="Chromosome"/>
</dbReference>
<keyword evidence="2" id="KW-0436">Ligase</keyword>
<dbReference type="AlphaFoldDB" id="A0A1B1K3T3"/>
<gene>
    <name evidence="3" type="ORF">O4328_38450</name>
    <name evidence="4" type="ORF">Q5707_13220</name>
    <name evidence="2" type="ORF">R1CP_12740</name>
</gene>
<dbReference type="PANTHER" id="PTHR11014">
    <property type="entry name" value="PEPTIDASE M20 FAMILY MEMBER"/>
    <property type="match status" value="1"/>
</dbReference>
<dbReference type="NCBIfam" id="TIGR01891">
    <property type="entry name" value="amidohydrolases"/>
    <property type="match status" value="1"/>
</dbReference>
<dbReference type="EMBL" id="CP009111">
    <property type="protein sequence ID" value="ANS27256.1"/>
    <property type="molecule type" value="Genomic_DNA"/>
</dbReference>
<dbReference type="GO" id="GO:0016874">
    <property type="term" value="F:ligase activity"/>
    <property type="evidence" value="ECO:0007669"/>
    <property type="project" value="UniProtKB-KW"/>
</dbReference>
<dbReference type="RefSeq" id="WP_005256968.1">
    <property type="nucleotide sequence ID" value="NZ_CAJUXZ010000001.1"/>
</dbReference>
<name>A0A1B1K3T3_RHOOP</name>
<evidence type="ECO:0000313" key="3">
    <source>
        <dbReference type="EMBL" id="MCZ4589451.1"/>
    </source>
</evidence>
<keyword evidence="1" id="KW-0464">Manganese</keyword>
<sequence length="383" mass="40552">MNAAVDKWILAHTDELSQWRRHIHANPELARHEYATTEFVATRLAAAGLSPELLPGGTGLTCDLGPSDGPRIALRADIDALPLQELTGATYSSTVPGVSHACGHDAHTTILLGTGLALSEIPDLPVGVRLIFQPAEEVMPGGALDVVAAGRLEGVSRIFALHCDPRLAVGRVGVRLGAITSAADTIEVVLDSPGGHTSRPHLTTDLVFALGTVVTGLPGMLSRRIDPRTGTVMVWGAVSAGRAPNAIPQTGMMTGTVRTGDHETWEMLEPLVREIVHGLLAPTGVRYQLNYRRGVPPVVNDEVSTRMFEDAIRTVGPDALADTPQSGGGEDFSWYLEEVPGAMARLGVWSGVGEQLDIHQPTFDLDERALGVGVRVLSSLVLG</sequence>
<evidence type="ECO:0000256" key="1">
    <source>
        <dbReference type="PIRSR" id="PIRSR005962-1"/>
    </source>
</evidence>
<evidence type="ECO:0000313" key="6">
    <source>
        <dbReference type="Proteomes" id="UP001066327"/>
    </source>
</evidence>
<feature type="binding site" evidence="1">
    <location>
        <position position="104"/>
    </location>
    <ligand>
        <name>Mn(2+)</name>
        <dbReference type="ChEBI" id="CHEBI:29035"/>
        <label>2</label>
    </ligand>
</feature>
<dbReference type="Gene3D" id="3.40.630.10">
    <property type="entry name" value="Zn peptidases"/>
    <property type="match status" value="1"/>
</dbReference>
<feature type="binding site" evidence="1">
    <location>
        <position position="137"/>
    </location>
    <ligand>
        <name>Mn(2+)</name>
        <dbReference type="ChEBI" id="CHEBI:29035"/>
        <label>2</label>
    </ligand>
</feature>
<dbReference type="SUPFAM" id="SSF53187">
    <property type="entry name" value="Zn-dependent exopeptidases"/>
    <property type="match status" value="1"/>
</dbReference>
<comment type="cofactor">
    <cofactor evidence="1">
        <name>Mn(2+)</name>
        <dbReference type="ChEBI" id="CHEBI:29035"/>
    </cofactor>
    <text evidence="1">The Mn(2+) ion enhances activity.</text>
</comment>
<dbReference type="InterPro" id="IPR017439">
    <property type="entry name" value="Amidohydrolase"/>
</dbReference>
<accession>A0A1B1K3T3</accession>
<keyword evidence="6" id="KW-1185">Reference proteome</keyword>